<dbReference type="VEuPathDB" id="CryptoDB:Vbra_9662"/>
<dbReference type="PANTHER" id="PTHR23517:SF3">
    <property type="entry name" value="INTEGRAL MEMBRANE TRANSPORT PROTEIN"/>
    <property type="match status" value="1"/>
</dbReference>
<dbReference type="PhylomeDB" id="A0A0G4G4J2"/>
<feature type="transmembrane region" description="Helical" evidence="8">
    <location>
        <begin position="135"/>
        <end position="156"/>
    </location>
</feature>
<evidence type="ECO:0000256" key="8">
    <source>
        <dbReference type="SAM" id="Phobius"/>
    </source>
</evidence>
<dbReference type="PANTHER" id="PTHR23517">
    <property type="entry name" value="RESISTANCE PROTEIN MDTM, PUTATIVE-RELATED-RELATED"/>
    <property type="match status" value="1"/>
</dbReference>
<protein>
    <recommendedName>
        <fullName evidence="11">Major facilitator superfamily (MFS) profile domain-containing protein</fullName>
    </recommendedName>
</protein>
<keyword evidence="10" id="KW-1185">Reference proteome</keyword>
<feature type="transmembrane region" description="Helical" evidence="8">
    <location>
        <begin position="162"/>
        <end position="181"/>
    </location>
</feature>
<feature type="transmembrane region" description="Helical" evidence="8">
    <location>
        <begin position="296"/>
        <end position="313"/>
    </location>
</feature>
<dbReference type="InParanoid" id="A0A0G4G4J2"/>
<feature type="transmembrane region" description="Helical" evidence="8">
    <location>
        <begin position="424"/>
        <end position="441"/>
    </location>
</feature>
<gene>
    <name evidence="9" type="ORF">Vbra_9662</name>
</gene>
<proteinExistence type="predicted"/>
<keyword evidence="3" id="KW-1003">Cell membrane</keyword>
<feature type="transmembrane region" description="Helical" evidence="8">
    <location>
        <begin position="107"/>
        <end position="128"/>
    </location>
</feature>
<feature type="transmembrane region" description="Helical" evidence="8">
    <location>
        <begin position="333"/>
        <end position="355"/>
    </location>
</feature>
<dbReference type="Pfam" id="PF07690">
    <property type="entry name" value="MFS_1"/>
    <property type="match status" value="1"/>
</dbReference>
<keyword evidence="6 8" id="KW-0472">Membrane</keyword>
<feature type="transmembrane region" description="Helical" evidence="8">
    <location>
        <begin position="386"/>
        <end position="404"/>
    </location>
</feature>
<name>A0A0G4G4J2_VITBC</name>
<evidence type="ECO:0000256" key="6">
    <source>
        <dbReference type="ARBA" id="ARBA00023136"/>
    </source>
</evidence>
<evidence type="ECO:0000256" key="3">
    <source>
        <dbReference type="ARBA" id="ARBA00022475"/>
    </source>
</evidence>
<dbReference type="InterPro" id="IPR036259">
    <property type="entry name" value="MFS_trans_sf"/>
</dbReference>
<dbReference type="GO" id="GO:0022857">
    <property type="term" value="F:transmembrane transporter activity"/>
    <property type="evidence" value="ECO:0007669"/>
    <property type="project" value="InterPro"/>
</dbReference>
<feature type="transmembrane region" description="Helical" evidence="8">
    <location>
        <begin position="240"/>
        <end position="261"/>
    </location>
</feature>
<dbReference type="OrthoDB" id="566532at2759"/>
<evidence type="ECO:0000256" key="5">
    <source>
        <dbReference type="ARBA" id="ARBA00022989"/>
    </source>
</evidence>
<evidence type="ECO:0000256" key="1">
    <source>
        <dbReference type="ARBA" id="ARBA00004651"/>
    </source>
</evidence>
<feature type="transmembrane region" description="Helical" evidence="8">
    <location>
        <begin position="362"/>
        <end position="380"/>
    </location>
</feature>
<evidence type="ECO:0000256" key="2">
    <source>
        <dbReference type="ARBA" id="ARBA00022448"/>
    </source>
</evidence>
<dbReference type="EMBL" id="CDMY01000563">
    <property type="protein sequence ID" value="CEM23292.1"/>
    <property type="molecule type" value="Genomic_DNA"/>
</dbReference>
<dbReference type="InterPro" id="IPR011701">
    <property type="entry name" value="MFS"/>
</dbReference>
<keyword evidence="4 8" id="KW-0812">Transmembrane</keyword>
<evidence type="ECO:0000256" key="4">
    <source>
        <dbReference type="ARBA" id="ARBA00022692"/>
    </source>
</evidence>
<feature type="transmembrane region" description="Helical" evidence="8">
    <location>
        <begin position="71"/>
        <end position="95"/>
    </location>
</feature>
<dbReference type="InterPro" id="IPR050171">
    <property type="entry name" value="MFS_Transporters"/>
</dbReference>
<feature type="transmembrane region" description="Helical" evidence="8">
    <location>
        <begin position="461"/>
        <end position="480"/>
    </location>
</feature>
<dbReference type="OMA" id="IFERLAW"/>
<feature type="region of interest" description="Disordered" evidence="7">
    <location>
        <begin position="516"/>
        <end position="632"/>
    </location>
</feature>
<accession>A0A0G4G4J2</accession>
<evidence type="ECO:0000313" key="10">
    <source>
        <dbReference type="Proteomes" id="UP000041254"/>
    </source>
</evidence>
<evidence type="ECO:0008006" key="11">
    <source>
        <dbReference type="Google" id="ProtNLM"/>
    </source>
</evidence>
<dbReference type="AlphaFoldDB" id="A0A0G4G4J2"/>
<keyword evidence="5 8" id="KW-1133">Transmembrane helix</keyword>
<keyword evidence="2" id="KW-0813">Transport</keyword>
<reference evidence="9 10" key="1">
    <citation type="submission" date="2014-11" db="EMBL/GenBank/DDBJ databases">
        <authorList>
            <person name="Zhu J."/>
            <person name="Qi W."/>
            <person name="Song R."/>
        </authorList>
    </citation>
    <scope>NUCLEOTIDE SEQUENCE [LARGE SCALE GENOMIC DNA]</scope>
</reference>
<sequence>MDELCRCSFLPRLPRGLRRTPYDASLPDDETDDDLELTSHKWWVPCAGCLDVVLHLCEKLATLTECPRELLCVYLIKSGESFAYFSFSFILVIWLSEEYGLDDKQAGWLYGLYGMLTSLMGILVGVAVDNMGVRISLLIGMTVLATSRGLLCFVYSVRMAVAVLLVGLPLGTALGIPVLTLGIRRYTTDRTRAFAYSVYYVVMNISACLAGISADLVRKTFKEGLTVHVPYVLNTHLTNYRVLLLIGTLASFANLCVAFFVREINVIDHNEPVVAFKPKTASAWSIFWEVVRQGSFWRFVTLMTLFVGVRMVFRHMDATLPKYLTRVHGEDAPYGILISINPTLIFFLVPLVTVLAERWSVAAVHLLQVGSLLSAASPYFVAVSDAYWASITFVVVLSVGEAMWSPKLYEYSVTIAPEGREGTYMALSSAPIFLSKLFVGPMSGYLLDAYCPEEGPKNTRFLWLIIGSSSMVSPVGMFFLKRWIFRPEDYGIKPHKHKQSVSDAKFTLVSSTELEDAHTESALTPESDAGSDTNPSSKSGRMRTAYAPRSSEAAIVDIPPRVVGKVARSRSRSPSDSPMMGGADNGWATDGRGLGMGRGRKGDDRSMGEEMNGRGSDGQRRDGDDGVRGAVA</sequence>
<comment type="subcellular location">
    <subcellularLocation>
        <location evidence="1">Cell membrane</location>
        <topology evidence="1">Multi-pass membrane protein</topology>
    </subcellularLocation>
</comment>
<evidence type="ECO:0000313" key="9">
    <source>
        <dbReference type="EMBL" id="CEM23292.1"/>
    </source>
</evidence>
<organism evidence="9 10">
    <name type="scientific">Vitrella brassicaformis (strain CCMP3155)</name>
    <dbReference type="NCBI Taxonomy" id="1169540"/>
    <lineage>
        <taxon>Eukaryota</taxon>
        <taxon>Sar</taxon>
        <taxon>Alveolata</taxon>
        <taxon>Colpodellida</taxon>
        <taxon>Vitrellaceae</taxon>
        <taxon>Vitrella</taxon>
    </lineage>
</organism>
<feature type="compositionally biased region" description="Polar residues" evidence="7">
    <location>
        <begin position="530"/>
        <end position="539"/>
    </location>
</feature>
<dbReference type="Gene3D" id="1.20.1250.20">
    <property type="entry name" value="MFS general substrate transporter like domains"/>
    <property type="match status" value="1"/>
</dbReference>
<feature type="compositionally biased region" description="Basic and acidic residues" evidence="7">
    <location>
        <begin position="600"/>
        <end position="632"/>
    </location>
</feature>
<dbReference type="GO" id="GO:0005886">
    <property type="term" value="C:plasma membrane"/>
    <property type="evidence" value="ECO:0007669"/>
    <property type="project" value="UniProtKB-SubCell"/>
</dbReference>
<dbReference type="SUPFAM" id="SSF103473">
    <property type="entry name" value="MFS general substrate transporter"/>
    <property type="match status" value="1"/>
</dbReference>
<dbReference type="Proteomes" id="UP000041254">
    <property type="component" value="Unassembled WGS sequence"/>
</dbReference>
<feature type="transmembrane region" description="Helical" evidence="8">
    <location>
        <begin position="193"/>
        <end position="214"/>
    </location>
</feature>
<evidence type="ECO:0000256" key="7">
    <source>
        <dbReference type="SAM" id="MobiDB-lite"/>
    </source>
</evidence>